<keyword evidence="10" id="KW-1185">Reference proteome</keyword>
<proteinExistence type="inferred from homology"/>
<feature type="transmembrane region" description="Helical" evidence="7">
    <location>
        <begin position="75"/>
        <end position="94"/>
    </location>
</feature>
<comment type="similarity">
    <text evidence="7">Belongs to the CrgA family.</text>
</comment>
<keyword evidence="5 7" id="KW-0472">Membrane</keyword>
<name>A0A4R7J3B4_9ACTN</name>
<evidence type="ECO:0000256" key="3">
    <source>
        <dbReference type="ARBA" id="ARBA00022692"/>
    </source>
</evidence>
<dbReference type="RefSeq" id="WP_133755185.1">
    <property type="nucleotide sequence ID" value="NZ_CP171129.1"/>
</dbReference>
<evidence type="ECO:0000256" key="7">
    <source>
        <dbReference type="HAMAP-Rule" id="MF_00631"/>
    </source>
</evidence>
<evidence type="ECO:0000256" key="5">
    <source>
        <dbReference type="ARBA" id="ARBA00023136"/>
    </source>
</evidence>
<keyword evidence="6 7" id="KW-0131">Cell cycle</keyword>
<organism evidence="9 10">
    <name type="scientific">Naumannella halotolerans</name>
    <dbReference type="NCBI Taxonomy" id="993414"/>
    <lineage>
        <taxon>Bacteria</taxon>
        <taxon>Bacillati</taxon>
        <taxon>Actinomycetota</taxon>
        <taxon>Actinomycetes</taxon>
        <taxon>Propionibacteriales</taxon>
        <taxon>Propionibacteriaceae</taxon>
        <taxon>Naumannella</taxon>
    </lineage>
</organism>
<sequence>MPEPKVRKSAAEKKKVADTKAKVASRKDKAAKAPGAGNRWVPIVFIVLGLLGVAWIVVFNLAASHIPPMSALGNWNYLIGIGLMAASLIVATQWK</sequence>
<evidence type="ECO:0000313" key="9">
    <source>
        <dbReference type="EMBL" id="TDT30833.1"/>
    </source>
</evidence>
<keyword evidence="4 7" id="KW-1133">Transmembrane helix</keyword>
<dbReference type="InterPro" id="IPR009619">
    <property type="entry name" value="CrgA"/>
</dbReference>
<comment type="function">
    <text evidence="7">Involved in cell division.</text>
</comment>
<dbReference type="GO" id="GO:0051301">
    <property type="term" value="P:cell division"/>
    <property type="evidence" value="ECO:0007669"/>
    <property type="project" value="UniProtKB-UniRule"/>
</dbReference>
<evidence type="ECO:0000256" key="6">
    <source>
        <dbReference type="ARBA" id="ARBA00023306"/>
    </source>
</evidence>
<dbReference type="GO" id="GO:0005886">
    <property type="term" value="C:plasma membrane"/>
    <property type="evidence" value="ECO:0007669"/>
    <property type="project" value="UniProtKB-SubCell"/>
</dbReference>
<keyword evidence="2 7" id="KW-0132">Cell division</keyword>
<dbReference type="HAMAP" id="MF_00631">
    <property type="entry name" value="CrgA"/>
    <property type="match status" value="1"/>
</dbReference>
<evidence type="ECO:0000256" key="2">
    <source>
        <dbReference type="ARBA" id="ARBA00022618"/>
    </source>
</evidence>
<dbReference type="EMBL" id="SOAW01000002">
    <property type="protein sequence ID" value="TDT30833.1"/>
    <property type="molecule type" value="Genomic_DNA"/>
</dbReference>
<evidence type="ECO:0000256" key="4">
    <source>
        <dbReference type="ARBA" id="ARBA00022989"/>
    </source>
</evidence>
<comment type="caution">
    <text evidence="9">The sequence shown here is derived from an EMBL/GenBank/DDBJ whole genome shotgun (WGS) entry which is preliminary data.</text>
</comment>
<feature type="region of interest" description="Disordered" evidence="8">
    <location>
        <begin position="1"/>
        <end position="34"/>
    </location>
</feature>
<dbReference type="Proteomes" id="UP000295371">
    <property type="component" value="Unassembled WGS sequence"/>
</dbReference>
<keyword evidence="3 7" id="KW-0812">Transmembrane</keyword>
<feature type="compositionally biased region" description="Basic and acidic residues" evidence="8">
    <location>
        <begin position="1"/>
        <end position="31"/>
    </location>
</feature>
<protein>
    <recommendedName>
        <fullName evidence="7">Cell division protein CrgA</fullName>
    </recommendedName>
</protein>
<evidence type="ECO:0000313" key="10">
    <source>
        <dbReference type="Proteomes" id="UP000295371"/>
    </source>
</evidence>
<dbReference type="Pfam" id="PF06781">
    <property type="entry name" value="CrgA"/>
    <property type="match status" value="1"/>
</dbReference>
<keyword evidence="1 7" id="KW-1003">Cell membrane</keyword>
<dbReference type="AlphaFoldDB" id="A0A4R7J3B4"/>
<reference evidence="9 10" key="1">
    <citation type="submission" date="2019-03" db="EMBL/GenBank/DDBJ databases">
        <title>Genomic Encyclopedia of Archaeal and Bacterial Type Strains, Phase II (KMG-II): from individual species to whole genera.</title>
        <authorList>
            <person name="Goeker M."/>
        </authorList>
    </citation>
    <scope>NUCLEOTIDE SEQUENCE [LARGE SCALE GENOMIC DNA]</scope>
    <source>
        <strain evidence="9 10">DSM 24323</strain>
    </source>
</reference>
<evidence type="ECO:0000256" key="8">
    <source>
        <dbReference type="SAM" id="MobiDB-lite"/>
    </source>
</evidence>
<accession>A0A4R7J3B4</accession>
<dbReference type="OrthoDB" id="5189646at2"/>
<gene>
    <name evidence="7" type="primary">crgA</name>
    <name evidence="9" type="ORF">CLV29_2239</name>
</gene>
<comment type="subcellular location">
    <subcellularLocation>
        <location evidence="7">Cell membrane</location>
        <topology evidence="7">Multi-pass membrane protein</topology>
    </subcellularLocation>
</comment>
<evidence type="ECO:0000256" key="1">
    <source>
        <dbReference type="ARBA" id="ARBA00022475"/>
    </source>
</evidence>
<feature type="transmembrane region" description="Helical" evidence="7">
    <location>
        <begin position="40"/>
        <end position="63"/>
    </location>
</feature>